<reference evidence="1" key="1">
    <citation type="submission" date="2018-05" db="EMBL/GenBank/DDBJ databases">
        <title>Draft genome of Mucuna pruriens seed.</title>
        <authorList>
            <person name="Nnadi N.E."/>
            <person name="Vos R."/>
            <person name="Hasami M.H."/>
            <person name="Devisetty U.K."/>
            <person name="Aguiy J.C."/>
        </authorList>
    </citation>
    <scope>NUCLEOTIDE SEQUENCE [LARGE SCALE GENOMIC DNA]</scope>
    <source>
        <tissue evidence="1">Seed</tissue>
    </source>
</reference>
<feature type="non-terminal residue" evidence="1">
    <location>
        <position position="1"/>
    </location>
</feature>
<dbReference type="Proteomes" id="UP000257109">
    <property type="component" value="Unassembled WGS sequence"/>
</dbReference>
<dbReference type="AlphaFoldDB" id="A0A371EWJ7"/>
<gene>
    <name evidence="1" type="ORF">CR513_50423</name>
</gene>
<evidence type="ECO:0000313" key="1">
    <source>
        <dbReference type="EMBL" id="RDX70349.1"/>
    </source>
</evidence>
<accession>A0A371EWJ7</accession>
<evidence type="ECO:0008006" key="3">
    <source>
        <dbReference type="Google" id="ProtNLM"/>
    </source>
</evidence>
<evidence type="ECO:0000313" key="2">
    <source>
        <dbReference type="Proteomes" id="UP000257109"/>
    </source>
</evidence>
<organism evidence="1 2">
    <name type="scientific">Mucuna pruriens</name>
    <name type="common">Velvet bean</name>
    <name type="synonym">Dolichos pruriens</name>
    <dbReference type="NCBI Taxonomy" id="157652"/>
    <lineage>
        <taxon>Eukaryota</taxon>
        <taxon>Viridiplantae</taxon>
        <taxon>Streptophyta</taxon>
        <taxon>Embryophyta</taxon>
        <taxon>Tracheophyta</taxon>
        <taxon>Spermatophyta</taxon>
        <taxon>Magnoliopsida</taxon>
        <taxon>eudicotyledons</taxon>
        <taxon>Gunneridae</taxon>
        <taxon>Pentapetalae</taxon>
        <taxon>rosids</taxon>
        <taxon>fabids</taxon>
        <taxon>Fabales</taxon>
        <taxon>Fabaceae</taxon>
        <taxon>Papilionoideae</taxon>
        <taxon>50 kb inversion clade</taxon>
        <taxon>NPAAA clade</taxon>
        <taxon>indigoferoid/millettioid clade</taxon>
        <taxon>Phaseoleae</taxon>
        <taxon>Mucuna</taxon>
    </lineage>
</organism>
<keyword evidence="2" id="KW-1185">Reference proteome</keyword>
<dbReference type="OrthoDB" id="1825685at2759"/>
<dbReference type="EMBL" id="QJKJ01011740">
    <property type="protein sequence ID" value="RDX70349.1"/>
    <property type="molecule type" value="Genomic_DNA"/>
</dbReference>
<proteinExistence type="predicted"/>
<protein>
    <recommendedName>
        <fullName evidence="3">Copia protein</fullName>
    </recommendedName>
</protein>
<name>A0A371EWJ7_MUCPR</name>
<comment type="caution">
    <text evidence="1">The sequence shown here is derived from an EMBL/GenBank/DDBJ whole genome shotgun (WGS) entry which is preliminary data.</text>
</comment>
<sequence>MNPDDRRSTSRYCVFVGSNLIQFFLTELGVPFTTPTIYRDNLSVVSLSYNPVLHCHTKHVELDVHFVILKTLMIYYVPAVNQSSMLTKSLSSTSFCYL</sequence>
<dbReference type="CDD" id="cd09272">
    <property type="entry name" value="RNase_HI_RT_Ty1"/>
    <property type="match status" value="1"/>
</dbReference>